<protein>
    <submittedName>
        <fullName evidence="1">Uncharacterized protein</fullName>
    </submittedName>
</protein>
<dbReference type="RefSeq" id="WP_137682863.1">
    <property type="nucleotide sequence ID" value="NZ_BIXZ01000001.1"/>
</dbReference>
<gene>
    <name evidence="1" type="ORF">Harman_11710</name>
</gene>
<reference evidence="1 2" key="1">
    <citation type="submission" date="2019-02" db="EMBL/GenBank/DDBJ databases">
        <title>Haloarcula mannanilyticum sp. nov., a mannan degrading haloarchaeon isolated from commercial salt.</title>
        <authorList>
            <person name="Enomoto S."/>
            <person name="Shimane Y."/>
            <person name="Kamekura M."/>
            <person name="Ito T."/>
            <person name="Moriya O."/>
            <person name="Ihara K."/>
            <person name="Takahashi-Ando N."/>
            <person name="Fukushima Y."/>
            <person name="Yoshida Y."/>
            <person name="Usama R."/>
            <person name="Takai K."/>
            <person name="Minegishi H."/>
        </authorList>
    </citation>
    <scope>NUCLEOTIDE SEQUENCE [LARGE SCALE GENOMIC DNA]</scope>
    <source>
        <strain evidence="1 2">MD130-1</strain>
    </source>
</reference>
<evidence type="ECO:0000313" key="1">
    <source>
        <dbReference type="EMBL" id="GCF13236.1"/>
    </source>
</evidence>
<dbReference type="EMBL" id="BIXZ01000001">
    <property type="protein sequence ID" value="GCF13236.1"/>
    <property type="molecule type" value="Genomic_DNA"/>
</dbReference>
<accession>A0A4C2EFI7</accession>
<proteinExistence type="predicted"/>
<name>A0A4C2EFI7_9EURY</name>
<comment type="caution">
    <text evidence="1">The sequence shown here is derived from an EMBL/GenBank/DDBJ whole genome shotgun (WGS) entry which is preliminary data.</text>
</comment>
<dbReference type="AlphaFoldDB" id="A0A4C2EFI7"/>
<dbReference type="OrthoDB" id="375512at2157"/>
<evidence type="ECO:0000313" key="2">
    <source>
        <dbReference type="Proteomes" id="UP000304382"/>
    </source>
</evidence>
<sequence length="102" mass="11553">MTENTRWPDDLSNASEVYDIEPTANSDFRLSGESFDAYVEEIQARWRVDEIYGGFVYLGGLWKGESRRASTGARLDPDSARELGRALVRAAEYADRQQGDEE</sequence>
<keyword evidence="2" id="KW-1185">Reference proteome</keyword>
<dbReference type="Proteomes" id="UP000304382">
    <property type="component" value="Unassembled WGS sequence"/>
</dbReference>
<organism evidence="1 2">
    <name type="scientific">Haloarcula mannanilytica</name>
    <dbReference type="NCBI Taxonomy" id="2509225"/>
    <lineage>
        <taxon>Archaea</taxon>
        <taxon>Methanobacteriati</taxon>
        <taxon>Methanobacteriota</taxon>
        <taxon>Stenosarchaea group</taxon>
        <taxon>Halobacteria</taxon>
        <taxon>Halobacteriales</taxon>
        <taxon>Haloarculaceae</taxon>
        <taxon>Haloarcula</taxon>
    </lineage>
</organism>